<feature type="region of interest" description="Disordered" evidence="1">
    <location>
        <begin position="1"/>
        <end position="32"/>
    </location>
</feature>
<dbReference type="InterPro" id="IPR050706">
    <property type="entry name" value="Cyclic-di-GMP_PDE-like"/>
</dbReference>
<keyword evidence="2" id="KW-0472">Membrane</keyword>
<dbReference type="PROSITE" id="PS50883">
    <property type="entry name" value="EAL"/>
    <property type="match status" value="1"/>
</dbReference>
<feature type="transmembrane region" description="Helical" evidence="2">
    <location>
        <begin position="147"/>
        <end position="165"/>
    </location>
</feature>
<dbReference type="Proteomes" id="UP000297654">
    <property type="component" value="Unassembled WGS sequence"/>
</dbReference>
<dbReference type="EMBL" id="SOFF01000031">
    <property type="protein sequence ID" value="TFB88390.1"/>
    <property type="molecule type" value="Genomic_DNA"/>
</dbReference>
<dbReference type="PROSITE" id="PS50887">
    <property type="entry name" value="GGDEF"/>
    <property type="match status" value="1"/>
</dbReference>
<gene>
    <name evidence="5" type="ORF">E3O10_11255</name>
</gene>
<dbReference type="InterPro" id="IPR043128">
    <property type="entry name" value="Rev_trsase/Diguanyl_cyclase"/>
</dbReference>
<evidence type="ECO:0000313" key="5">
    <source>
        <dbReference type="EMBL" id="TFB88390.1"/>
    </source>
</evidence>
<dbReference type="CDD" id="cd01949">
    <property type="entry name" value="GGDEF"/>
    <property type="match status" value="1"/>
</dbReference>
<dbReference type="SMART" id="SM00052">
    <property type="entry name" value="EAL"/>
    <property type="match status" value="1"/>
</dbReference>
<feature type="transmembrane region" description="Helical" evidence="2">
    <location>
        <begin position="251"/>
        <end position="271"/>
    </location>
</feature>
<dbReference type="PANTHER" id="PTHR33121">
    <property type="entry name" value="CYCLIC DI-GMP PHOSPHODIESTERASE PDEF"/>
    <property type="match status" value="1"/>
</dbReference>
<feature type="domain" description="EAL" evidence="3">
    <location>
        <begin position="559"/>
        <end position="810"/>
    </location>
</feature>
<accession>A0A5F0D388</accession>
<evidence type="ECO:0000259" key="3">
    <source>
        <dbReference type="PROSITE" id="PS50883"/>
    </source>
</evidence>
<dbReference type="CDD" id="cd01948">
    <property type="entry name" value="EAL"/>
    <property type="match status" value="1"/>
</dbReference>
<name>A0A5F0D388_9MICO</name>
<dbReference type="OrthoDB" id="23692at2"/>
<dbReference type="PANTHER" id="PTHR33121:SF79">
    <property type="entry name" value="CYCLIC DI-GMP PHOSPHODIESTERASE PDED-RELATED"/>
    <property type="match status" value="1"/>
</dbReference>
<feature type="transmembrane region" description="Helical" evidence="2">
    <location>
        <begin position="117"/>
        <end position="140"/>
    </location>
</feature>
<feature type="transmembrane region" description="Helical" evidence="2">
    <location>
        <begin position="177"/>
        <end position="197"/>
    </location>
</feature>
<evidence type="ECO:0000256" key="2">
    <source>
        <dbReference type="SAM" id="Phobius"/>
    </source>
</evidence>
<dbReference type="SUPFAM" id="SSF141868">
    <property type="entry name" value="EAL domain-like"/>
    <property type="match status" value="1"/>
</dbReference>
<reference evidence="5 6" key="1">
    <citation type="submission" date="2019-03" db="EMBL/GenBank/DDBJ databases">
        <title>Genomics of glacier-inhabiting Cryobacterium strains.</title>
        <authorList>
            <person name="Liu Q."/>
            <person name="Xin Y.-H."/>
        </authorList>
    </citation>
    <scope>NUCLEOTIDE SEQUENCE [LARGE SCALE GENOMIC DNA]</scope>
    <source>
        <strain evidence="5 6">Hh15</strain>
    </source>
</reference>
<feature type="transmembrane region" description="Helical" evidence="2">
    <location>
        <begin position="217"/>
        <end position="239"/>
    </location>
</feature>
<keyword evidence="6" id="KW-1185">Reference proteome</keyword>
<dbReference type="SMART" id="SM00267">
    <property type="entry name" value="GGDEF"/>
    <property type="match status" value="1"/>
</dbReference>
<sequence>MAPLSQGAPGTDGPDQPHQIPPARPHPRSTRVGSDCVSRIGVSGVLQRVAFGVFTALGLVFIPGAFAIVLAEPATRIVVALFGAVCVAALEIAWIRVGSVPHRTPAISVPVLAVPALAPVLPAQAIIGVLMLGILVALLLESRRIGVSVYSAGLAGLGCMVYFLIDGLLTGMGVATLPAVAAASVGYVLLVLGLEVLRLRLINAPAERGRQPLISAVRLSALLGGVAALTVFSAHWAVVGLPTPGVGRVPIETAVGTLLGSVGVALVLIVLRSVWDMRRRLSGLVVGSSMLSTMRSVDSVGDALSEALCTAAATAVGVQSIAVQAGPAEPGAIGVPVTLTPGVRQFLVARRDPMDGAFSSLDRRALQALAATAELAVQARQNVAGLTAKANTDSLTGLPNYGAFQEALDTINTTRSDAESIAVLFVDLDGFKRLNDTHGHQTGDEVLRVLGQRLRQSVRPHDVVARVGGDEFVIILTRLATLAEAKIIAETMLDACVTPLVVGAVTVTPSLSIGLAYSALVETDVASLVHDADHSMLLVKKNRRRGDCQSSINVSGHRSSQFNDTVAEAIDENQLPLAYQPIVSLVTGRIWAFEALLRYVHPELGSISPPSLIEKAKSLGRFDQLTRQIAETALAAAAEFRLAEPGIVCMTINVEAGQLAPERLGRFVEDLNTRYPEISLCLELNERSVARVSTQIREQADRLRDLGILIALDDYGSEDSSVDSLVRVPMDILKIDRSLVDDLDDIRQREVLTALQSFGDKLEYSMIVEGVENEAMAEHLARLGIRSAQGFHFGVPQGFAETIDRLDEFGAKAVLPTQTVTVPPQ</sequence>
<evidence type="ECO:0000313" key="6">
    <source>
        <dbReference type="Proteomes" id="UP000297654"/>
    </source>
</evidence>
<dbReference type="Pfam" id="PF00563">
    <property type="entry name" value="EAL"/>
    <property type="match status" value="1"/>
</dbReference>
<organism evidence="5 6">
    <name type="scientific">Cryobacterium luteum</name>
    <dbReference type="NCBI Taxonomy" id="1424661"/>
    <lineage>
        <taxon>Bacteria</taxon>
        <taxon>Bacillati</taxon>
        <taxon>Actinomycetota</taxon>
        <taxon>Actinomycetes</taxon>
        <taxon>Micrococcales</taxon>
        <taxon>Microbacteriaceae</taxon>
        <taxon>Cryobacterium</taxon>
    </lineage>
</organism>
<dbReference type="InterPro" id="IPR029787">
    <property type="entry name" value="Nucleotide_cyclase"/>
</dbReference>
<keyword evidence="2" id="KW-0812">Transmembrane</keyword>
<dbReference type="InterPro" id="IPR001633">
    <property type="entry name" value="EAL_dom"/>
</dbReference>
<dbReference type="InterPro" id="IPR035919">
    <property type="entry name" value="EAL_sf"/>
</dbReference>
<evidence type="ECO:0000256" key="1">
    <source>
        <dbReference type="SAM" id="MobiDB-lite"/>
    </source>
</evidence>
<proteinExistence type="predicted"/>
<dbReference type="GO" id="GO:0071111">
    <property type="term" value="F:cyclic-guanylate-specific phosphodiesterase activity"/>
    <property type="evidence" value="ECO:0007669"/>
    <property type="project" value="InterPro"/>
</dbReference>
<dbReference type="SUPFAM" id="SSF55073">
    <property type="entry name" value="Nucleotide cyclase"/>
    <property type="match status" value="1"/>
</dbReference>
<dbReference type="AlphaFoldDB" id="A0A5F0D388"/>
<evidence type="ECO:0000259" key="4">
    <source>
        <dbReference type="PROSITE" id="PS50887"/>
    </source>
</evidence>
<feature type="transmembrane region" description="Helical" evidence="2">
    <location>
        <begin position="49"/>
        <end position="70"/>
    </location>
</feature>
<dbReference type="NCBIfam" id="TIGR00254">
    <property type="entry name" value="GGDEF"/>
    <property type="match status" value="1"/>
</dbReference>
<feature type="transmembrane region" description="Helical" evidence="2">
    <location>
        <begin position="77"/>
        <end position="97"/>
    </location>
</feature>
<dbReference type="InterPro" id="IPR000160">
    <property type="entry name" value="GGDEF_dom"/>
</dbReference>
<comment type="caution">
    <text evidence="5">The sequence shown here is derived from an EMBL/GenBank/DDBJ whole genome shotgun (WGS) entry which is preliminary data.</text>
</comment>
<feature type="domain" description="GGDEF" evidence="4">
    <location>
        <begin position="419"/>
        <end position="555"/>
    </location>
</feature>
<keyword evidence="2" id="KW-1133">Transmembrane helix</keyword>
<protein>
    <submittedName>
        <fullName evidence="5">EAL domain-containing protein</fullName>
    </submittedName>
</protein>
<dbReference type="Gene3D" id="3.30.70.270">
    <property type="match status" value="1"/>
</dbReference>
<dbReference type="Gene3D" id="3.20.20.450">
    <property type="entry name" value="EAL domain"/>
    <property type="match status" value="1"/>
</dbReference>
<dbReference type="Pfam" id="PF00990">
    <property type="entry name" value="GGDEF"/>
    <property type="match status" value="1"/>
</dbReference>